<sequence>MLWQDLKSSYKIKLNIRDGETIKMFCLKLELKIKLFGLNSLKDKRSIVKNLTNRLRKKYNISIIEGNFNDSKNHLEIYISSVSKNKDYLLDLIEQIEQDIELMFGLEVEGEDYIIF</sequence>
<dbReference type="STRING" id="1006576.DTL3_0844"/>
<reference evidence="2" key="1">
    <citation type="submission" date="2014-11" db="EMBL/GenBank/DDBJ databases">
        <authorList>
            <person name="Wibberg D."/>
        </authorList>
    </citation>
    <scope>NUCLEOTIDE SEQUENCE [LARGE SCALE GENOMIC DNA]</scope>
    <source>
        <strain evidence="2">L3</strain>
    </source>
</reference>
<dbReference type="InterPro" id="IPR036746">
    <property type="entry name" value="TT1725-like_sf"/>
</dbReference>
<dbReference type="KEGG" id="dtn:DTL3_0844"/>
<keyword evidence="2" id="KW-1185">Reference proteome</keyword>
<evidence type="ECO:0000313" key="2">
    <source>
        <dbReference type="Proteomes" id="UP000032809"/>
    </source>
</evidence>
<name>A0A0C7NJM1_DEFTU</name>
<dbReference type="AlphaFoldDB" id="A0A0C7NJM1"/>
<evidence type="ECO:0000313" key="1">
    <source>
        <dbReference type="EMBL" id="CEP78151.1"/>
    </source>
</evidence>
<gene>
    <name evidence="1" type="ORF">DTL3_0844</name>
</gene>
<dbReference type="EMBL" id="LN824141">
    <property type="protein sequence ID" value="CEP78151.1"/>
    <property type="molecule type" value="Genomic_DNA"/>
</dbReference>
<dbReference type="HOGENOM" id="CLU_149981_3_0_0"/>
<organism evidence="1 2">
    <name type="scientific">Defluviitoga tunisiensis</name>
    <dbReference type="NCBI Taxonomy" id="1006576"/>
    <lineage>
        <taxon>Bacteria</taxon>
        <taxon>Thermotogati</taxon>
        <taxon>Thermotogota</taxon>
        <taxon>Thermotogae</taxon>
        <taxon>Petrotogales</taxon>
        <taxon>Petrotogaceae</taxon>
        <taxon>Defluviitoga</taxon>
    </lineage>
</organism>
<protein>
    <recommendedName>
        <fullName evidence="3">DUF503 domain-containing protein</fullName>
    </recommendedName>
</protein>
<dbReference type="Gene3D" id="3.30.70.1120">
    <property type="entry name" value="TT1725-like"/>
    <property type="match status" value="1"/>
</dbReference>
<dbReference type="PANTHER" id="PTHR36441:SF1">
    <property type="entry name" value="DUF503 DOMAIN-CONTAINING PROTEIN"/>
    <property type="match status" value="1"/>
</dbReference>
<proteinExistence type="predicted"/>
<dbReference type="PANTHER" id="PTHR36441">
    <property type="entry name" value="HYPOTHETICAL CYTOSOLIC PROTEIN"/>
    <property type="match status" value="1"/>
</dbReference>
<dbReference type="Pfam" id="PF04456">
    <property type="entry name" value="DUF503"/>
    <property type="match status" value="1"/>
</dbReference>
<accession>A0A0C7NJM1</accession>
<evidence type="ECO:0008006" key="3">
    <source>
        <dbReference type="Google" id="ProtNLM"/>
    </source>
</evidence>
<dbReference type="InterPro" id="IPR007546">
    <property type="entry name" value="DUF503"/>
</dbReference>
<dbReference type="Proteomes" id="UP000032809">
    <property type="component" value="Chromosome I"/>
</dbReference>
<dbReference type="SUPFAM" id="SSF103007">
    <property type="entry name" value="Hypothetical protein TT1725"/>
    <property type="match status" value="1"/>
</dbReference>